<gene>
    <name evidence="1" type="ORF">C7I55_22685</name>
</gene>
<dbReference type="OrthoDB" id="7183688at2"/>
<accession>A0A2P7QH68</accession>
<dbReference type="Pfam" id="PF21810">
    <property type="entry name" value="DUF6880"/>
    <property type="match status" value="1"/>
</dbReference>
<comment type="caution">
    <text evidence="1">The sequence shown here is derived from an EMBL/GenBank/DDBJ whole genome shotgun (WGS) entry which is preliminary data.</text>
</comment>
<sequence length="482" mass="52820">MASPKTLNAKNLEALGAARLAALLIEVTTGSAAAKRRLRLELAGEAGVEAVRGAIAKRLTTIATARSIVTWGRVKTVAADVEAQHRAIIEQVAPADPAEALALLWRLIDCGNAVLPRSEDFNGRLLRTFKTAAGDLGRLAKDANAKPADLAERAFEAATQDRYEVLREMIPNLSPALGPEGLEFLRSLVAAWRTESIPGNGVVRDSAHARFTPEAAERRRRERDARFLLQQIADALGDVDAYAAQFDEETRTVPAIAAEIALRQLESGKAEDALATLDRAPPLGRAAHASHGWHEVRIATLEALGRGEEALALRWERFETTLAPAELRAYLAKLPDFEDFDAEQRALTLALQHADPGRALDFLIAWPALDKADRLVRGRAGTWNGDSYEHLTPAADALDANYPLAATILRRAMIDFALRTARSKRYRHAARHLAECGRAAQRIESFGDLAPHEEYVGILRTMHGRKAGFWHEVQRELPALFD</sequence>
<dbReference type="Proteomes" id="UP000241167">
    <property type="component" value="Unassembled WGS sequence"/>
</dbReference>
<dbReference type="RefSeq" id="WP_106515319.1">
    <property type="nucleotide sequence ID" value="NZ_PXYI01000009.1"/>
</dbReference>
<protein>
    <submittedName>
        <fullName evidence="1">Uncharacterized protein</fullName>
    </submittedName>
</protein>
<proteinExistence type="predicted"/>
<dbReference type="EMBL" id="PXYI01000009">
    <property type="protein sequence ID" value="PSJ37327.1"/>
    <property type="molecule type" value="Genomic_DNA"/>
</dbReference>
<reference evidence="1 2" key="1">
    <citation type="submission" date="2018-03" db="EMBL/GenBank/DDBJ databases">
        <title>The draft genome of Sphingosinicella sp. GL-C-18.</title>
        <authorList>
            <person name="Liu L."/>
            <person name="Li L."/>
            <person name="Liang L."/>
            <person name="Zhang X."/>
            <person name="Wang T."/>
        </authorList>
    </citation>
    <scope>NUCLEOTIDE SEQUENCE [LARGE SCALE GENOMIC DNA]</scope>
    <source>
        <strain evidence="1 2">GL-C-18</strain>
    </source>
</reference>
<evidence type="ECO:0000313" key="1">
    <source>
        <dbReference type="EMBL" id="PSJ37327.1"/>
    </source>
</evidence>
<name>A0A2P7QH68_9SPHN</name>
<evidence type="ECO:0000313" key="2">
    <source>
        <dbReference type="Proteomes" id="UP000241167"/>
    </source>
</evidence>
<keyword evidence="2" id="KW-1185">Reference proteome</keyword>
<dbReference type="AlphaFoldDB" id="A0A2P7QH68"/>
<dbReference type="InterPro" id="IPR049245">
    <property type="entry name" value="DUF6880"/>
</dbReference>
<organism evidence="1 2">
    <name type="scientific">Allosphingosinicella deserti</name>
    <dbReference type="NCBI Taxonomy" id="2116704"/>
    <lineage>
        <taxon>Bacteria</taxon>
        <taxon>Pseudomonadati</taxon>
        <taxon>Pseudomonadota</taxon>
        <taxon>Alphaproteobacteria</taxon>
        <taxon>Sphingomonadales</taxon>
        <taxon>Sphingomonadaceae</taxon>
        <taxon>Allosphingosinicella</taxon>
    </lineage>
</organism>